<comment type="caution">
    <text evidence="1">The sequence shown here is derived from an EMBL/GenBank/DDBJ whole genome shotgun (WGS) entry which is preliminary data.</text>
</comment>
<reference evidence="1 2" key="1">
    <citation type="submission" date="2023-05" db="EMBL/GenBank/DDBJ databases">
        <title>[ruminococcus] sp. nov., isolated from a pig farm feces dump.</title>
        <authorList>
            <person name="Chang Y.-H."/>
        </authorList>
    </citation>
    <scope>NUCLEOTIDE SEQUENCE [LARGE SCALE GENOMIC DNA]</scope>
    <source>
        <strain evidence="1 2">YH-rum2234</strain>
    </source>
</reference>
<evidence type="ECO:0000313" key="2">
    <source>
        <dbReference type="Proteomes" id="UP001300383"/>
    </source>
</evidence>
<accession>A0AAP4EXW9</accession>
<proteinExistence type="predicted"/>
<organism evidence="1 2">
    <name type="scientific">Fusibacillus kribbianus</name>
    <dbReference type="NCBI Taxonomy" id="3044208"/>
    <lineage>
        <taxon>Bacteria</taxon>
        <taxon>Bacillati</taxon>
        <taxon>Bacillota</taxon>
        <taxon>Clostridia</taxon>
        <taxon>Lachnospirales</taxon>
        <taxon>Lachnospiraceae</taxon>
        <taxon>Fusibacillus</taxon>
    </lineage>
</organism>
<sequence>MKTKCGSWNKYAGKSGWDGQQERYLSKNEESCGAIRLPFGEKSLKMTSRRKEIDTNHEKSWRGTYFEKKN</sequence>
<dbReference type="AlphaFoldDB" id="A0AAP4EXW9"/>
<name>A0AAP4EXW9_9FIRM</name>
<gene>
    <name evidence="1" type="ORF">QJ036_02090</name>
</gene>
<dbReference type="Proteomes" id="UP001300383">
    <property type="component" value="Unassembled WGS sequence"/>
</dbReference>
<dbReference type="EMBL" id="JASGBQ010000002">
    <property type="protein sequence ID" value="MDI9241271.1"/>
    <property type="molecule type" value="Genomic_DNA"/>
</dbReference>
<evidence type="ECO:0000313" key="1">
    <source>
        <dbReference type="EMBL" id="MDI9241271.1"/>
    </source>
</evidence>
<protein>
    <submittedName>
        <fullName evidence="1">Uncharacterized protein</fullName>
    </submittedName>
</protein>
<keyword evidence="2" id="KW-1185">Reference proteome</keyword>
<dbReference type="RefSeq" id="WP_283229781.1">
    <property type="nucleotide sequence ID" value="NZ_JASGBQ010000002.1"/>
</dbReference>